<dbReference type="InterPro" id="IPR011029">
    <property type="entry name" value="DEATH-like_dom_sf"/>
</dbReference>
<dbReference type="InterPro" id="IPR013320">
    <property type="entry name" value="ConA-like_dom_sf"/>
</dbReference>
<dbReference type="InterPro" id="IPR029495">
    <property type="entry name" value="NACHT-assoc"/>
</dbReference>
<keyword evidence="3" id="KW-0433">Leucine-rich repeat</keyword>
<dbReference type="Ensembl" id="ENSSTUT00000064190.1">
    <property type="protein sequence ID" value="ENSSTUP00000060842.1"/>
    <property type="gene ID" value="ENSSTUG00000026403.1"/>
</dbReference>
<evidence type="ECO:0000259" key="9">
    <source>
        <dbReference type="PROSITE" id="PS50837"/>
    </source>
</evidence>
<dbReference type="FunFam" id="3.80.10.10:FF:000100">
    <property type="entry name" value="Si:dkey-11n14.1"/>
    <property type="match status" value="1"/>
</dbReference>
<evidence type="ECO:0008006" key="12">
    <source>
        <dbReference type="Google" id="ProtNLM"/>
    </source>
</evidence>
<dbReference type="PRINTS" id="PR01407">
    <property type="entry name" value="BUTYPHLNCDUF"/>
</dbReference>
<dbReference type="InterPro" id="IPR006574">
    <property type="entry name" value="PRY"/>
</dbReference>
<dbReference type="InterPro" id="IPR003879">
    <property type="entry name" value="Butyrophylin_SPRY"/>
</dbReference>
<dbReference type="InterPro" id="IPR043136">
    <property type="entry name" value="B30.2/SPRY_sf"/>
</dbReference>
<dbReference type="CDD" id="cd00116">
    <property type="entry name" value="LRR_RI"/>
    <property type="match status" value="1"/>
</dbReference>
<dbReference type="Pfam" id="PF17779">
    <property type="entry name" value="WHD_NOD2"/>
    <property type="match status" value="1"/>
</dbReference>
<sequence length="1206" mass="135249">MKSDKSMGLPILFREGDFSTEQRNQQERSESEILSGQSSQSHQTDLASIFSLLEENIVTFVKNELKMFKRILSPELPEGFESQKQDKEVVDAEDEKQESNAREGALKITLHVLRKMNQKELADTLEKYSDDPAVICQRQLKSNLKKKFQCVFEGIAKQGNPTLLNKIYTELYITEGGTGEVNNEHELRQIETTTRKQARPETAIKCNDIFKPLTGQDKLIRTVLTKGVAGIGKTVSVQKFILDWAEGKANQDVQFVFSFPFRELNLMKEDKQTFIDLLNHFSMETKQSGISNYNKDKVLFIFDGLDECRLPLDFQKNEICCDVTESTSVDVLLTNLIKGNLLSSALLWITTRPAAANKIPSGCVDQVTEVRGFNDPQKEEYFRKRFSDEDLANRIISHIKTSRSLHIMCHIPVFCWISATVLEHMLEHKREEMPKTLTEMYTHLVVFHTKQNNEKYLGKEETGPHWNKQSILSLGKLAFQQLVNGNLIFYEEDLKEAGIDVNEASVYSGLCTQLFKEECGLYQDKVYCFVHLSIQEFLAAVYVFLSFINSNENLMAKPQSTSRNLSALFRDKPKVTVYKSAVDKALQSETGNLDLFLRFLLGLSLESNQKYLRGLLTKTRSSSQSHEETIKYIKEKIKENPSPERSINLFHCLNELNDHSLVEEIQSYLRSGSLLKPKLSPAQWSALVFVLLTSEKELDVFDLKKYSRSEEGLLRLLPVVKASRAVLLSGCGVTEEGCASLVSALESNPSHLRELDLSNNDLKDSGVKLLSAGLGNPHCKLETLRLSGCLVTEEGCASLVSALRSNPSHLRVLDLSNNDLKDSGVKLLSAGLGNPHCKLETLRLSGCGVTEEGCASLVSALRSNPSHLRELDLSNNDLKDSGVKLLSAGLGNPHCKLETLRMSGCLVTEEGCASLVSALRSNPSHLRELDLSNNDLKDSGVKLLSAGLGNPHFELETLRLSRCLVTEEGCASLVSALRSNPSHLRELDLSYNHPGDSGVRLLSVGLEDPHSRLKKLNVEHGGEYTMKPGLRKYVCDLTLDQNTVNRLLSLSEENRKVTCRREKQPYPDHPERFEVWRQVLCREGLTGCCYWEVEWSGEGADIGVTYKGINRRGVGDDCGLGYNDKSWSLSCSDNRYTARHNDNPTTINVPFSSSHRVGVYLDWSAGTLSFYRASSDTLTHLITFTSTFTEPLYPGFNVYDDSSVSL</sequence>
<dbReference type="GeneTree" id="ENSGT01150000286904"/>
<evidence type="ECO:0000256" key="5">
    <source>
        <dbReference type="ARBA" id="ARBA00022741"/>
    </source>
</evidence>
<dbReference type="Gene3D" id="3.40.50.300">
    <property type="entry name" value="P-loop containing nucleotide triphosphate hydrolases"/>
    <property type="match status" value="1"/>
</dbReference>
<evidence type="ECO:0000313" key="11">
    <source>
        <dbReference type="Proteomes" id="UP000472277"/>
    </source>
</evidence>
<evidence type="ECO:0000256" key="3">
    <source>
        <dbReference type="ARBA" id="ARBA00022614"/>
    </source>
</evidence>
<dbReference type="SUPFAM" id="SSF49899">
    <property type="entry name" value="Concanavalin A-like lectins/glucanases"/>
    <property type="match status" value="1"/>
</dbReference>
<dbReference type="Pfam" id="PF17776">
    <property type="entry name" value="NLRC4_HD2"/>
    <property type="match status" value="1"/>
</dbReference>
<reference evidence="10" key="1">
    <citation type="submission" date="2021-04" db="EMBL/GenBank/DDBJ databases">
        <authorList>
            <consortium name="Wellcome Sanger Institute Data Sharing"/>
        </authorList>
    </citation>
    <scope>NUCLEOTIDE SEQUENCE [LARGE SCALE GENOMIC DNA]</scope>
</reference>
<dbReference type="SUPFAM" id="SSF52047">
    <property type="entry name" value="RNI-like"/>
    <property type="match status" value="1"/>
</dbReference>
<keyword evidence="6" id="KW-0067">ATP-binding</keyword>
<dbReference type="SMART" id="SM00368">
    <property type="entry name" value="LRR_RI"/>
    <property type="match status" value="10"/>
</dbReference>
<dbReference type="FunFam" id="2.60.120.920:FF:000037">
    <property type="entry name" value="Si:dkey-191j3.2"/>
    <property type="match status" value="1"/>
</dbReference>
<dbReference type="FunFam" id="3.80.10.10:FF:000782">
    <property type="entry name" value="Si:ch211-196h16.4"/>
    <property type="match status" value="1"/>
</dbReference>
<feature type="region of interest" description="Disordered" evidence="7">
    <location>
        <begin position="79"/>
        <end position="102"/>
    </location>
</feature>
<feature type="region of interest" description="Disordered" evidence="7">
    <location>
        <begin position="1"/>
        <end position="40"/>
    </location>
</feature>
<evidence type="ECO:0000313" key="10">
    <source>
        <dbReference type="Ensembl" id="ENSSTUP00000060842.1"/>
    </source>
</evidence>
<evidence type="ECO:0000256" key="1">
    <source>
        <dbReference type="ARBA" id="ARBA00004496"/>
    </source>
</evidence>
<dbReference type="GO" id="GO:0005524">
    <property type="term" value="F:ATP binding"/>
    <property type="evidence" value="ECO:0007669"/>
    <property type="project" value="UniProtKB-KW"/>
</dbReference>
<feature type="domain" description="B30.2/SPRY" evidence="8">
    <location>
        <begin position="1017"/>
        <end position="1206"/>
    </location>
</feature>
<dbReference type="Proteomes" id="UP000472277">
    <property type="component" value="Chromosome 1"/>
</dbReference>
<feature type="domain" description="NACHT" evidence="9">
    <location>
        <begin position="221"/>
        <end position="355"/>
    </location>
</feature>
<dbReference type="AlphaFoldDB" id="A0A674APR9"/>
<accession>A0A674APR9</accession>
<dbReference type="InterPro" id="IPR041267">
    <property type="entry name" value="NLRP_HD2"/>
</dbReference>
<dbReference type="InterPro" id="IPR051261">
    <property type="entry name" value="NLR"/>
</dbReference>
<keyword evidence="4" id="KW-0677">Repeat</keyword>
<evidence type="ECO:0000256" key="7">
    <source>
        <dbReference type="SAM" id="MobiDB-lite"/>
    </source>
</evidence>
<comment type="subcellular location">
    <subcellularLocation>
        <location evidence="1">Cytoplasm</location>
    </subcellularLocation>
</comment>
<dbReference type="Pfam" id="PF13516">
    <property type="entry name" value="LRR_6"/>
    <property type="match status" value="6"/>
</dbReference>
<dbReference type="SUPFAM" id="SSF52540">
    <property type="entry name" value="P-loop containing nucleoside triphosphate hydrolases"/>
    <property type="match status" value="1"/>
</dbReference>
<reference evidence="10" key="3">
    <citation type="submission" date="2025-09" db="UniProtKB">
        <authorList>
            <consortium name="Ensembl"/>
        </authorList>
    </citation>
    <scope>IDENTIFICATION</scope>
</reference>
<keyword evidence="2" id="KW-0963">Cytoplasm</keyword>
<dbReference type="InterPro" id="IPR041075">
    <property type="entry name" value="NOD1/2_WH"/>
</dbReference>
<dbReference type="InterPro" id="IPR032675">
    <property type="entry name" value="LRR_dom_sf"/>
</dbReference>
<evidence type="ECO:0000256" key="4">
    <source>
        <dbReference type="ARBA" id="ARBA00022737"/>
    </source>
</evidence>
<dbReference type="CDD" id="cd16040">
    <property type="entry name" value="SPRY_PRY_SNTX"/>
    <property type="match status" value="1"/>
</dbReference>
<organism evidence="10 11">
    <name type="scientific">Salmo trutta</name>
    <name type="common">Brown trout</name>
    <dbReference type="NCBI Taxonomy" id="8032"/>
    <lineage>
        <taxon>Eukaryota</taxon>
        <taxon>Metazoa</taxon>
        <taxon>Chordata</taxon>
        <taxon>Craniata</taxon>
        <taxon>Vertebrata</taxon>
        <taxon>Euteleostomi</taxon>
        <taxon>Actinopterygii</taxon>
        <taxon>Neopterygii</taxon>
        <taxon>Teleostei</taxon>
        <taxon>Protacanthopterygii</taxon>
        <taxon>Salmoniformes</taxon>
        <taxon>Salmonidae</taxon>
        <taxon>Salmoninae</taxon>
        <taxon>Salmo</taxon>
    </lineage>
</organism>
<reference evidence="10" key="2">
    <citation type="submission" date="2025-08" db="UniProtKB">
        <authorList>
            <consortium name="Ensembl"/>
        </authorList>
    </citation>
    <scope>IDENTIFICATION</scope>
</reference>
<name>A0A674APR9_SALTR</name>
<keyword evidence="5" id="KW-0547">Nucleotide-binding</keyword>
<dbReference type="Pfam" id="PF00622">
    <property type="entry name" value="SPRY"/>
    <property type="match status" value="1"/>
</dbReference>
<dbReference type="SMART" id="SM01288">
    <property type="entry name" value="FISNA"/>
    <property type="match status" value="1"/>
</dbReference>
<proteinExistence type="predicted"/>
<evidence type="ECO:0000256" key="2">
    <source>
        <dbReference type="ARBA" id="ARBA00022490"/>
    </source>
</evidence>
<dbReference type="SMART" id="SM00589">
    <property type="entry name" value="PRY"/>
    <property type="match status" value="1"/>
</dbReference>
<dbReference type="PROSITE" id="PS50188">
    <property type="entry name" value="B302_SPRY"/>
    <property type="match status" value="1"/>
</dbReference>
<dbReference type="FunFam" id="3.40.50.300:FF:001524">
    <property type="entry name" value="Si:dkey-126g1.7"/>
    <property type="match status" value="1"/>
</dbReference>
<protein>
    <recommendedName>
        <fullName evidence="12">B30.2/SPRY domain-containing protein</fullName>
    </recommendedName>
</protein>
<feature type="compositionally biased region" description="Basic and acidic residues" evidence="7">
    <location>
        <begin position="81"/>
        <end position="90"/>
    </location>
</feature>
<evidence type="ECO:0000256" key="6">
    <source>
        <dbReference type="ARBA" id="ARBA00022840"/>
    </source>
</evidence>
<dbReference type="Gene3D" id="2.60.120.920">
    <property type="match status" value="1"/>
</dbReference>
<dbReference type="Pfam" id="PF05729">
    <property type="entry name" value="NACHT"/>
    <property type="match status" value="1"/>
</dbReference>
<dbReference type="InterPro" id="IPR003877">
    <property type="entry name" value="SPRY_dom"/>
</dbReference>
<dbReference type="GO" id="GO:0005737">
    <property type="term" value="C:cytoplasm"/>
    <property type="evidence" value="ECO:0007669"/>
    <property type="project" value="UniProtKB-SubCell"/>
</dbReference>
<evidence type="ECO:0000259" key="8">
    <source>
        <dbReference type="PROSITE" id="PS50188"/>
    </source>
</evidence>
<dbReference type="PROSITE" id="PS50837">
    <property type="entry name" value="NACHT"/>
    <property type="match status" value="1"/>
</dbReference>
<dbReference type="SMART" id="SM00449">
    <property type="entry name" value="SPRY"/>
    <property type="match status" value="1"/>
</dbReference>
<dbReference type="Pfam" id="PF14484">
    <property type="entry name" value="FISNA"/>
    <property type="match status" value="1"/>
</dbReference>
<dbReference type="InterPro" id="IPR007111">
    <property type="entry name" value="NACHT_NTPase"/>
</dbReference>
<dbReference type="PANTHER" id="PTHR24106">
    <property type="entry name" value="NACHT, LRR AND CARD DOMAINS-CONTAINING"/>
    <property type="match status" value="1"/>
</dbReference>
<dbReference type="InterPro" id="IPR001870">
    <property type="entry name" value="B30.2/SPRY"/>
</dbReference>
<dbReference type="PROSITE" id="PS51450">
    <property type="entry name" value="LRR"/>
    <property type="match status" value="4"/>
</dbReference>
<keyword evidence="11" id="KW-1185">Reference proteome</keyword>
<dbReference type="Gene3D" id="1.10.533.10">
    <property type="entry name" value="Death Domain, Fas"/>
    <property type="match status" value="1"/>
</dbReference>
<dbReference type="Pfam" id="PF13765">
    <property type="entry name" value="PRY"/>
    <property type="match status" value="1"/>
</dbReference>
<dbReference type="InterPro" id="IPR001611">
    <property type="entry name" value="Leu-rich_rpt"/>
</dbReference>
<dbReference type="InterPro" id="IPR027417">
    <property type="entry name" value="P-loop_NTPase"/>
</dbReference>
<dbReference type="Gene3D" id="3.80.10.10">
    <property type="entry name" value="Ribonuclease Inhibitor"/>
    <property type="match status" value="3"/>
</dbReference>
<dbReference type="InParanoid" id="A0A674APR9"/>